<dbReference type="InterPro" id="IPR001347">
    <property type="entry name" value="SIS_dom"/>
</dbReference>
<dbReference type="PANTHER" id="PTHR10937">
    <property type="entry name" value="GLUCOSAMINE--FRUCTOSE-6-PHOSPHATE AMINOTRANSFERASE, ISOMERIZING"/>
    <property type="match status" value="1"/>
</dbReference>
<dbReference type="EC" id="2.6.1.16" evidence="2"/>
<reference evidence="6 7" key="1">
    <citation type="submission" date="2023-10" db="EMBL/GenBank/DDBJ databases">
        <title>Paenibacillus strain PFR10 Genome sequencing and assembly.</title>
        <authorList>
            <person name="Kim I."/>
        </authorList>
    </citation>
    <scope>NUCLEOTIDE SEQUENCE [LARGE SCALE GENOMIC DNA]</scope>
    <source>
        <strain evidence="6 7">PFR10</strain>
    </source>
</reference>
<evidence type="ECO:0000313" key="7">
    <source>
        <dbReference type="Proteomes" id="UP001260980"/>
    </source>
</evidence>
<dbReference type="SUPFAM" id="SSF53697">
    <property type="entry name" value="SIS domain"/>
    <property type="match status" value="1"/>
</dbReference>
<dbReference type="InterPro" id="IPR046348">
    <property type="entry name" value="SIS_dom_sf"/>
</dbReference>
<evidence type="ECO:0000256" key="2">
    <source>
        <dbReference type="ARBA" id="ARBA00012916"/>
    </source>
</evidence>
<dbReference type="EMBL" id="JAWCUD010000024">
    <property type="protein sequence ID" value="MDU0206350.1"/>
    <property type="molecule type" value="Genomic_DNA"/>
</dbReference>
<name>A0ABU3RPZ6_9BACL</name>
<dbReference type="RefSeq" id="WP_315956147.1">
    <property type="nucleotide sequence ID" value="NZ_JAWCUD010000024.1"/>
</dbReference>
<dbReference type="PROSITE" id="PS51464">
    <property type="entry name" value="SIS"/>
    <property type="match status" value="2"/>
</dbReference>
<comment type="catalytic activity">
    <reaction evidence="1">
        <text>D-fructose 6-phosphate + L-glutamine = D-glucosamine 6-phosphate + L-glutamate</text>
        <dbReference type="Rhea" id="RHEA:13237"/>
        <dbReference type="ChEBI" id="CHEBI:29985"/>
        <dbReference type="ChEBI" id="CHEBI:58359"/>
        <dbReference type="ChEBI" id="CHEBI:58725"/>
        <dbReference type="ChEBI" id="CHEBI:61527"/>
        <dbReference type="EC" id="2.6.1.16"/>
    </reaction>
</comment>
<proteinExistence type="predicted"/>
<keyword evidence="7" id="KW-1185">Reference proteome</keyword>
<protein>
    <recommendedName>
        <fullName evidence="3">Glutamine--fructose-6-phosphate aminotransferase [isomerizing]</fullName>
        <ecNumber evidence="2">2.6.1.16</ecNumber>
    </recommendedName>
</protein>
<feature type="domain" description="SIS" evidence="5">
    <location>
        <begin position="31"/>
        <end position="169"/>
    </location>
</feature>
<accession>A0ABU3RPZ6</accession>
<organism evidence="6 7">
    <name type="scientific">Paenibacillus violae</name>
    <dbReference type="NCBI Taxonomy" id="3077234"/>
    <lineage>
        <taxon>Bacteria</taxon>
        <taxon>Bacillati</taxon>
        <taxon>Bacillota</taxon>
        <taxon>Bacilli</taxon>
        <taxon>Bacillales</taxon>
        <taxon>Paenibacillaceae</taxon>
        <taxon>Paenibacillus</taxon>
    </lineage>
</organism>
<dbReference type="CDD" id="cd05009">
    <property type="entry name" value="SIS_GlmS_GlmD_2"/>
    <property type="match status" value="1"/>
</dbReference>
<comment type="caution">
    <text evidence="6">The sequence shown here is derived from an EMBL/GenBank/DDBJ whole genome shotgun (WGS) entry which is preliminary data.</text>
</comment>
<evidence type="ECO:0000256" key="1">
    <source>
        <dbReference type="ARBA" id="ARBA00001031"/>
    </source>
</evidence>
<sequence>MNRYEADVASQPESIRSALRSMTADMSSDEWRDWETGKWKKVVFAGMGSSHFVCHGAVIYLNERGIDAQVLSASQLLHYERGLLRDDTLLVLVSQSGESAEIVRLLELLPPSFDIVAITNEPTSRLAAGAQRTLQLYVEQEASVTTRTYVASFVAVHLLARRLEGSLDLLAFEREIEGAADKMALILKESDMHAKLDAFLTAPAYVCLIGRGHALSTVRAGALFIREVAKFPALDFEAAEFRHGPMEMVDEQFAAIVLAPTGVTGVLNRKLAWDIVERGGKVVLVTNEPCDDVHPQMLVINLPNVDECLSPLLDVIPVQRVANLLAEQRQLEVGTFRWSSKVTNTE</sequence>
<evidence type="ECO:0000256" key="4">
    <source>
        <dbReference type="ARBA" id="ARBA00022737"/>
    </source>
</evidence>
<gene>
    <name evidence="6" type="ORF">RQP52_35360</name>
</gene>
<evidence type="ECO:0000259" key="5">
    <source>
        <dbReference type="PROSITE" id="PS51464"/>
    </source>
</evidence>
<dbReference type="PANTHER" id="PTHR10937:SF0">
    <property type="entry name" value="GLUTAMINE--FRUCTOSE-6-PHOSPHATE TRANSAMINASE (ISOMERIZING)"/>
    <property type="match status" value="1"/>
</dbReference>
<evidence type="ECO:0000313" key="6">
    <source>
        <dbReference type="EMBL" id="MDU0206350.1"/>
    </source>
</evidence>
<dbReference type="Gene3D" id="3.40.50.10490">
    <property type="entry name" value="Glucose-6-phosphate isomerase like protein, domain 1"/>
    <property type="match status" value="2"/>
</dbReference>
<evidence type="ECO:0000256" key="3">
    <source>
        <dbReference type="ARBA" id="ARBA00016090"/>
    </source>
</evidence>
<keyword evidence="4" id="KW-0677">Repeat</keyword>
<dbReference type="Proteomes" id="UP001260980">
    <property type="component" value="Unassembled WGS sequence"/>
</dbReference>
<dbReference type="CDD" id="cd05008">
    <property type="entry name" value="SIS_GlmS_GlmD_1"/>
    <property type="match status" value="1"/>
</dbReference>
<feature type="domain" description="SIS" evidence="5">
    <location>
        <begin position="196"/>
        <end position="336"/>
    </location>
</feature>
<dbReference type="Pfam" id="PF01380">
    <property type="entry name" value="SIS"/>
    <property type="match status" value="2"/>
</dbReference>
<dbReference type="InterPro" id="IPR035490">
    <property type="entry name" value="GlmS/FrlB_SIS"/>
</dbReference>
<dbReference type="InterPro" id="IPR035466">
    <property type="entry name" value="GlmS/AgaS_SIS"/>
</dbReference>